<accession>A0A852ZDC0</accession>
<name>A0A852ZDC0_9ACTN</name>
<dbReference type="EMBL" id="JACBYW010000008">
    <property type="protein sequence ID" value="NYH80697.1"/>
    <property type="molecule type" value="Genomic_DNA"/>
</dbReference>
<proteinExistence type="predicted"/>
<keyword evidence="3" id="KW-1185">Reference proteome</keyword>
<dbReference type="AlphaFoldDB" id="A0A852ZDC0"/>
<gene>
    <name evidence="2" type="ORF">FHR84_004063</name>
</gene>
<feature type="region of interest" description="Disordered" evidence="1">
    <location>
        <begin position="19"/>
        <end position="40"/>
    </location>
</feature>
<dbReference type="Proteomes" id="UP000548304">
    <property type="component" value="Unassembled WGS sequence"/>
</dbReference>
<evidence type="ECO:0000256" key="1">
    <source>
        <dbReference type="SAM" id="MobiDB-lite"/>
    </source>
</evidence>
<evidence type="ECO:0000313" key="3">
    <source>
        <dbReference type="Proteomes" id="UP000548304"/>
    </source>
</evidence>
<comment type="caution">
    <text evidence="2">The sequence shown here is derived from an EMBL/GenBank/DDBJ whole genome shotgun (WGS) entry which is preliminary data.</text>
</comment>
<organism evidence="2 3">
    <name type="scientific">Actinopolyspora biskrensis</name>
    <dbReference type="NCBI Taxonomy" id="1470178"/>
    <lineage>
        <taxon>Bacteria</taxon>
        <taxon>Bacillati</taxon>
        <taxon>Actinomycetota</taxon>
        <taxon>Actinomycetes</taxon>
        <taxon>Actinopolysporales</taxon>
        <taxon>Actinopolysporaceae</taxon>
        <taxon>Actinopolyspora</taxon>
    </lineage>
</organism>
<reference evidence="2 3" key="1">
    <citation type="submission" date="2020-07" db="EMBL/GenBank/DDBJ databases">
        <title>Genomic Encyclopedia of Type Strains, Phase III (KMG-III): the genomes of soil and plant-associated and newly described type strains.</title>
        <authorList>
            <person name="Whitman W."/>
        </authorList>
    </citation>
    <scope>NUCLEOTIDE SEQUENCE [LARGE SCALE GENOMIC DNA]</scope>
    <source>
        <strain evidence="2 3">CECT 8576</strain>
    </source>
</reference>
<evidence type="ECO:0000313" key="2">
    <source>
        <dbReference type="EMBL" id="NYH80697.1"/>
    </source>
</evidence>
<protein>
    <submittedName>
        <fullName evidence="2">Uncharacterized protein</fullName>
    </submittedName>
</protein>
<sequence length="40" mass="4406">MLAEADPERLLGKMRAWTAQPVPKWFDPPHSSDTEATAPG</sequence>